<evidence type="ECO:0000313" key="3">
    <source>
        <dbReference type="Proteomes" id="UP000403266"/>
    </source>
</evidence>
<proteinExistence type="predicted"/>
<gene>
    <name evidence="2" type="ORF">FS320_24065</name>
</gene>
<name>A0A5N7MPW3_9HYPH</name>
<evidence type="ECO:0000256" key="1">
    <source>
        <dbReference type="SAM" id="MobiDB-lite"/>
    </source>
</evidence>
<feature type="region of interest" description="Disordered" evidence="1">
    <location>
        <begin position="58"/>
        <end position="91"/>
    </location>
</feature>
<dbReference type="AlphaFoldDB" id="A0A5N7MPW3"/>
<accession>A0A5N7MPW3</accession>
<dbReference type="RefSeq" id="WP_152714455.1">
    <property type="nucleotide sequence ID" value="NZ_VOSJ01000126.1"/>
</dbReference>
<dbReference type="OrthoDB" id="8021310at2"/>
<organism evidence="2 3">
    <name type="scientific">Microvirga tunisiensis</name>
    <dbReference type="NCBI Taxonomy" id="2108360"/>
    <lineage>
        <taxon>Bacteria</taxon>
        <taxon>Pseudomonadati</taxon>
        <taxon>Pseudomonadota</taxon>
        <taxon>Alphaproteobacteria</taxon>
        <taxon>Hyphomicrobiales</taxon>
        <taxon>Methylobacteriaceae</taxon>
        <taxon>Microvirga</taxon>
    </lineage>
</organism>
<feature type="compositionally biased region" description="Low complexity" evidence="1">
    <location>
        <begin position="64"/>
        <end position="84"/>
    </location>
</feature>
<dbReference type="EMBL" id="VOSK01000126">
    <property type="protein sequence ID" value="MPR28154.1"/>
    <property type="molecule type" value="Genomic_DNA"/>
</dbReference>
<reference evidence="2 3" key="1">
    <citation type="journal article" date="2019" name="Syst. Appl. Microbiol.">
        <title>Microvirga tunisiensis sp. nov., a root nodule symbiotic bacterium isolated from Lupinus micranthus and L. luteus grown in Northern Tunisia.</title>
        <authorList>
            <person name="Msaddak A."/>
            <person name="Rejili M."/>
            <person name="Duran D."/>
            <person name="Mars M."/>
            <person name="Palacios J.M."/>
            <person name="Ruiz-Argueso T."/>
            <person name="Rey L."/>
            <person name="Imperial J."/>
        </authorList>
    </citation>
    <scope>NUCLEOTIDE SEQUENCE [LARGE SCALE GENOMIC DNA]</scope>
    <source>
        <strain evidence="2 3">Lmie10</strain>
    </source>
</reference>
<sequence length="91" mass="9556">MLALGACADYVKHRDTITASAGDAIAHNKVVHIDDPWPRVASDTRITGNGRRVDKVTKRYLNGSATSSPTSLSITLPTSNSPSPDGSPPAQ</sequence>
<comment type="caution">
    <text evidence="2">The sequence shown here is derived from an EMBL/GenBank/DDBJ whole genome shotgun (WGS) entry which is preliminary data.</text>
</comment>
<keyword evidence="3" id="KW-1185">Reference proteome</keyword>
<dbReference type="Proteomes" id="UP000403266">
    <property type="component" value="Unassembled WGS sequence"/>
</dbReference>
<protein>
    <submittedName>
        <fullName evidence="2">Pilus assembly protein</fullName>
    </submittedName>
</protein>
<evidence type="ECO:0000313" key="2">
    <source>
        <dbReference type="EMBL" id="MPR28154.1"/>
    </source>
</evidence>